<dbReference type="AlphaFoldDB" id="A0A1I7URF2"/>
<dbReference type="InterPro" id="IPR013767">
    <property type="entry name" value="PAS_fold"/>
</dbReference>
<name>A0A1I7URF2_9PELO</name>
<dbReference type="Proteomes" id="UP000095282">
    <property type="component" value="Unplaced"/>
</dbReference>
<dbReference type="InterPro" id="IPR035965">
    <property type="entry name" value="PAS-like_dom_sf"/>
</dbReference>
<keyword evidence="2" id="KW-1185">Reference proteome</keyword>
<dbReference type="GO" id="GO:0006355">
    <property type="term" value="P:regulation of DNA-templated transcription"/>
    <property type="evidence" value="ECO:0007669"/>
    <property type="project" value="InterPro"/>
</dbReference>
<dbReference type="STRING" id="1561998.A0A1I7URF2"/>
<proteinExistence type="predicted"/>
<evidence type="ECO:0000313" key="2">
    <source>
        <dbReference type="Proteomes" id="UP000095282"/>
    </source>
</evidence>
<dbReference type="SUPFAM" id="SSF55785">
    <property type="entry name" value="PYP-like sensor domain (PAS domain)"/>
    <property type="match status" value="1"/>
</dbReference>
<evidence type="ECO:0000313" key="3">
    <source>
        <dbReference type="WBParaSite" id="Csp11.Scaffold630.g18598.t1"/>
    </source>
</evidence>
<feature type="domain" description="PAS fold" evidence="1">
    <location>
        <begin position="153"/>
        <end position="197"/>
    </location>
</feature>
<sequence length="280" mass="31893">MEAWDRVFDTWQGYQYFWMNTKELTAFADNGLVVEIELLKIRPMIGMQERKSIRMMTSQVVCKVSGMFGKKHTTCDVTSGMLSGCADWDLSSVSTEEVLIASIAEKHISEKRRRTLSQSNIIHHVTWNTRDITLFDYVGRLANRIRALPALFAVLDETDQAVEVCDEQRVVQYVNRAYETVTGCIRSEVIGQPESEMRRKSLPRARGDEERRRSSDWKFIRTSDQSCASLAGLLASSIVRLAISADKQYIKLPKSLPESQIRSAVKLSNQSSCWYASYLA</sequence>
<evidence type="ECO:0000259" key="1">
    <source>
        <dbReference type="Pfam" id="PF00989"/>
    </source>
</evidence>
<organism evidence="2 3">
    <name type="scientific">Caenorhabditis tropicalis</name>
    <dbReference type="NCBI Taxonomy" id="1561998"/>
    <lineage>
        <taxon>Eukaryota</taxon>
        <taxon>Metazoa</taxon>
        <taxon>Ecdysozoa</taxon>
        <taxon>Nematoda</taxon>
        <taxon>Chromadorea</taxon>
        <taxon>Rhabditida</taxon>
        <taxon>Rhabditina</taxon>
        <taxon>Rhabditomorpha</taxon>
        <taxon>Rhabditoidea</taxon>
        <taxon>Rhabditidae</taxon>
        <taxon>Peloderinae</taxon>
        <taxon>Caenorhabditis</taxon>
    </lineage>
</organism>
<dbReference type="eggNOG" id="KOG1229">
    <property type="taxonomic scope" value="Eukaryota"/>
</dbReference>
<protein>
    <submittedName>
        <fullName evidence="3">PAS domain-containing protein</fullName>
    </submittedName>
</protein>
<accession>A0A1I7URF2</accession>
<reference evidence="3" key="1">
    <citation type="submission" date="2016-11" db="UniProtKB">
        <authorList>
            <consortium name="WormBaseParasite"/>
        </authorList>
    </citation>
    <scope>IDENTIFICATION</scope>
</reference>
<dbReference type="Gene3D" id="3.30.450.20">
    <property type="entry name" value="PAS domain"/>
    <property type="match status" value="1"/>
</dbReference>
<dbReference type="Pfam" id="PF00989">
    <property type="entry name" value="PAS"/>
    <property type="match status" value="1"/>
</dbReference>
<dbReference type="WBParaSite" id="Csp11.Scaffold630.g18598.t1">
    <property type="protein sequence ID" value="Csp11.Scaffold630.g18598.t1"/>
    <property type="gene ID" value="Csp11.Scaffold630.g18598"/>
</dbReference>